<reference evidence="1" key="1">
    <citation type="submission" date="2021-03" db="EMBL/GenBank/DDBJ databases">
        <title>Bacillus suaedae sp. nov., isolated from Suaeda aralocaspica.</title>
        <authorList>
            <person name="Lei R.F.R."/>
        </authorList>
    </citation>
    <scope>NUCLEOTIDE SEQUENCE</scope>
    <source>
        <strain evidence="1">YZJH907-2</strain>
    </source>
</reference>
<evidence type="ECO:0008006" key="3">
    <source>
        <dbReference type="Google" id="ProtNLM"/>
    </source>
</evidence>
<keyword evidence="2" id="KW-1185">Reference proteome</keyword>
<sequence length="105" mass="11957">MDAIVQADLLEELKGKLQITWTDEDNDFKKMILKSEAYLSNLTGASFDFVRELEPKEILLERCRYVYNNTADQFEVNYRHELGRLILNVALGKVGVIDGTTSGDV</sequence>
<organism evidence="1 2">
    <name type="scientific">Halalkalibacter suaedae</name>
    <dbReference type="NCBI Taxonomy" id="2822140"/>
    <lineage>
        <taxon>Bacteria</taxon>
        <taxon>Bacillati</taxon>
        <taxon>Bacillota</taxon>
        <taxon>Bacilli</taxon>
        <taxon>Bacillales</taxon>
        <taxon>Bacillaceae</taxon>
        <taxon>Halalkalibacter</taxon>
    </lineage>
</organism>
<proteinExistence type="predicted"/>
<dbReference type="Proteomes" id="UP000678228">
    <property type="component" value="Unassembled WGS sequence"/>
</dbReference>
<protein>
    <recommendedName>
        <fullName evidence="3">Phage gp6-like head-tail connector protein</fullName>
    </recommendedName>
</protein>
<accession>A0A941AN09</accession>
<evidence type="ECO:0000313" key="1">
    <source>
        <dbReference type="EMBL" id="MBP3951130.1"/>
    </source>
</evidence>
<name>A0A941AN09_9BACI</name>
<comment type="caution">
    <text evidence="1">The sequence shown here is derived from an EMBL/GenBank/DDBJ whole genome shotgun (WGS) entry which is preliminary data.</text>
</comment>
<dbReference type="EMBL" id="JAGKSQ010000003">
    <property type="protein sequence ID" value="MBP3951130.1"/>
    <property type="molecule type" value="Genomic_DNA"/>
</dbReference>
<dbReference type="RefSeq" id="WP_210596831.1">
    <property type="nucleotide sequence ID" value="NZ_JAGKSQ010000003.1"/>
</dbReference>
<gene>
    <name evidence="1" type="ORF">J7W16_08275</name>
</gene>
<dbReference type="AlphaFoldDB" id="A0A941AN09"/>
<evidence type="ECO:0000313" key="2">
    <source>
        <dbReference type="Proteomes" id="UP000678228"/>
    </source>
</evidence>